<sequence length="92" mass="11289">MSLNEYKNEVREFLIRMDSLNGDNHQKITWLNEEFELLKKAVNASEKDKIEHQLYDMLYLMFEMAADNNFDLDKEWQKGRKRKQEKYLKLKK</sequence>
<keyword evidence="2" id="KW-1185">Reference proteome</keyword>
<reference evidence="1 2" key="1">
    <citation type="submission" date="2021-06" db="EMBL/GenBank/DDBJ databases">
        <authorList>
            <person name="Sun Q."/>
            <person name="Li D."/>
        </authorList>
    </citation>
    <scope>NUCLEOTIDE SEQUENCE [LARGE SCALE GENOMIC DNA]</scope>
    <source>
        <strain evidence="1 2">MSJ-4</strain>
    </source>
</reference>
<comment type="caution">
    <text evidence="1">The sequence shown here is derived from an EMBL/GenBank/DDBJ whole genome shotgun (WGS) entry which is preliminary data.</text>
</comment>
<dbReference type="EMBL" id="JAHLQL010000001">
    <property type="protein sequence ID" value="MBU5591202.1"/>
    <property type="molecule type" value="Genomic_DNA"/>
</dbReference>
<evidence type="ECO:0008006" key="3">
    <source>
        <dbReference type="Google" id="ProtNLM"/>
    </source>
</evidence>
<gene>
    <name evidence="1" type="ORF">KQI89_05445</name>
</gene>
<organism evidence="1 2">
    <name type="scientific">Clostridium simiarum</name>
    <dbReference type="NCBI Taxonomy" id="2841506"/>
    <lineage>
        <taxon>Bacteria</taxon>
        <taxon>Bacillati</taxon>
        <taxon>Bacillota</taxon>
        <taxon>Clostridia</taxon>
        <taxon>Eubacteriales</taxon>
        <taxon>Clostridiaceae</taxon>
        <taxon>Clostridium</taxon>
    </lineage>
</organism>
<accession>A0ABS6F0U5</accession>
<name>A0ABS6F0U5_9CLOT</name>
<dbReference type="RefSeq" id="WP_216456216.1">
    <property type="nucleotide sequence ID" value="NZ_JAHLQL010000001.1"/>
</dbReference>
<evidence type="ECO:0000313" key="1">
    <source>
        <dbReference type="EMBL" id="MBU5591202.1"/>
    </source>
</evidence>
<evidence type="ECO:0000313" key="2">
    <source>
        <dbReference type="Proteomes" id="UP000736583"/>
    </source>
</evidence>
<dbReference type="Proteomes" id="UP000736583">
    <property type="component" value="Unassembled WGS sequence"/>
</dbReference>
<proteinExistence type="predicted"/>
<protein>
    <recommendedName>
        <fullName evidence="3">Nucleotide pyrophosphohydrolase</fullName>
    </recommendedName>
</protein>